<dbReference type="InterPro" id="IPR013341">
    <property type="entry name" value="Mandelate_racemase_N_dom"/>
</dbReference>
<dbReference type="GO" id="GO:0000287">
    <property type="term" value="F:magnesium ion binding"/>
    <property type="evidence" value="ECO:0007669"/>
    <property type="project" value="UniProtKB-ARBA"/>
</dbReference>
<dbReference type="InterPro" id="IPR029065">
    <property type="entry name" value="Enolase_C-like"/>
</dbReference>
<dbReference type="Proteomes" id="UP000006786">
    <property type="component" value="Unassembled WGS sequence"/>
</dbReference>
<comment type="caution">
    <text evidence="5">The sequence shown here is derived from an EMBL/GenBank/DDBJ whole genome shotgun (WGS) entry which is preliminary data.</text>
</comment>
<sequence>MSDQFSGGDAVTIRDVRAHPLRIRLPKAQKTSQALFEALEIVVVEVETDNGITGIGEGLARVGAAGYARLIEDVLKPRLVGEDARNCRHLWKKMRSAMSGRPGGQLVEAIAAIDIALWDIVGKAAGLPVYRLLGGMGRQRVQAYASSINWLDDATVEQEVAHVLDQGFTQIKVKLGRGVAEARQRVQLVRRLAPDALLGVDANWAYDLDEAMQVGRTLADLGYDFFEEPIVPQDRAGYRRLAGNLPIRIAAGESDYVAAEALISLGDRSVGMIQPDVTRAGGITETWRIAELAAAHHVSYAPHVGWSGAICVAASLHLAAAAESFRTFECMVFDNALRTDLCAPLVGDAGQLSDGHLAVPQTPGLGIELDRSVLAQHRIS</sequence>
<evidence type="ECO:0000256" key="3">
    <source>
        <dbReference type="ARBA" id="ARBA00022842"/>
    </source>
</evidence>
<dbReference type="GO" id="GO:0016836">
    <property type="term" value="F:hydro-lyase activity"/>
    <property type="evidence" value="ECO:0007669"/>
    <property type="project" value="TreeGrafter"/>
</dbReference>
<evidence type="ECO:0000313" key="5">
    <source>
        <dbReference type="EMBL" id="EKF18296.1"/>
    </source>
</evidence>
<keyword evidence="3" id="KW-0460">Magnesium</keyword>
<dbReference type="SUPFAM" id="SSF51604">
    <property type="entry name" value="Enolase C-terminal domain-like"/>
    <property type="match status" value="1"/>
</dbReference>
<keyword evidence="6" id="KW-1185">Reference proteome</keyword>
<accession>K2M7W3</accession>
<dbReference type="InterPro" id="IPR029017">
    <property type="entry name" value="Enolase-like_N"/>
</dbReference>
<gene>
    <name evidence="5" type="ORF">NA2_14132</name>
</gene>
<dbReference type="InterPro" id="IPR013342">
    <property type="entry name" value="Mandelate_racemase_C"/>
</dbReference>
<dbReference type="PANTHER" id="PTHR13794">
    <property type="entry name" value="ENOLASE SUPERFAMILY, MANDELATE RACEMASE"/>
    <property type="match status" value="1"/>
</dbReference>
<feature type="domain" description="Mandelate racemase/muconate lactonizing enzyme C-terminal" evidence="4">
    <location>
        <begin position="152"/>
        <end position="248"/>
    </location>
</feature>
<name>K2M7W3_9HYPH</name>
<comment type="cofactor">
    <cofactor evidence="1">
        <name>Mg(2+)</name>
        <dbReference type="ChEBI" id="CHEBI:18420"/>
    </cofactor>
</comment>
<dbReference type="Pfam" id="PF13378">
    <property type="entry name" value="MR_MLE_C"/>
    <property type="match status" value="1"/>
</dbReference>
<dbReference type="eggNOG" id="COG4948">
    <property type="taxonomic scope" value="Bacteria"/>
</dbReference>
<dbReference type="Gene3D" id="3.30.390.10">
    <property type="entry name" value="Enolase-like, N-terminal domain"/>
    <property type="match status" value="1"/>
</dbReference>
<proteinExistence type="predicted"/>
<dbReference type="CDD" id="cd03316">
    <property type="entry name" value="MR_like"/>
    <property type="match status" value="1"/>
</dbReference>
<dbReference type="RefSeq" id="WP_008597673.1">
    <property type="nucleotide sequence ID" value="NZ_AMRM01000015.1"/>
</dbReference>
<dbReference type="Gene3D" id="3.20.20.120">
    <property type="entry name" value="Enolase-like C-terminal domain"/>
    <property type="match status" value="1"/>
</dbReference>
<dbReference type="SUPFAM" id="SSF54826">
    <property type="entry name" value="Enolase N-terminal domain-like"/>
    <property type="match status" value="1"/>
</dbReference>
<dbReference type="PANTHER" id="PTHR13794:SF58">
    <property type="entry name" value="MITOCHONDRIAL ENOLASE SUPERFAMILY MEMBER 1"/>
    <property type="match status" value="1"/>
</dbReference>
<dbReference type="SMART" id="SM00922">
    <property type="entry name" value="MR_MLE"/>
    <property type="match status" value="1"/>
</dbReference>
<evidence type="ECO:0000256" key="1">
    <source>
        <dbReference type="ARBA" id="ARBA00001946"/>
    </source>
</evidence>
<dbReference type="GO" id="GO:0009063">
    <property type="term" value="P:amino acid catabolic process"/>
    <property type="evidence" value="ECO:0007669"/>
    <property type="project" value="InterPro"/>
</dbReference>
<evidence type="ECO:0000259" key="4">
    <source>
        <dbReference type="SMART" id="SM00922"/>
    </source>
</evidence>
<evidence type="ECO:0000256" key="2">
    <source>
        <dbReference type="ARBA" id="ARBA00022723"/>
    </source>
</evidence>
<keyword evidence="2" id="KW-0479">Metal-binding</keyword>
<evidence type="ECO:0000313" key="6">
    <source>
        <dbReference type="Proteomes" id="UP000006786"/>
    </source>
</evidence>
<dbReference type="InterPro" id="IPR036849">
    <property type="entry name" value="Enolase-like_C_sf"/>
</dbReference>
<dbReference type="SFLD" id="SFLDS00001">
    <property type="entry name" value="Enolase"/>
    <property type="match status" value="1"/>
</dbReference>
<dbReference type="InterPro" id="IPR046945">
    <property type="entry name" value="RHMD-like"/>
</dbReference>
<dbReference type="GO" id="GO:0016052">
    <property type="term" value="P:carbohydrate catabolic process"/>
    <property type="evidence" value="ECO:0007669"/>
    <property type="project" value="TreeGrafter"/>
</dbReference>
<dbReference type="Pfam" id="PF02746">
    <property type="entry name" value="MR_MLE_N"/>
    <property type="match status" value="1"/>
</dbReference>
<dbReference type="InterPro" id="IPR018110">
    <property type="entry name" value="Mandel_Rmase/mucon_lact_enz_CS"/>
</dbReference>
<dbReference type="STRING" id="391937.NA2_14132"/>
<reference evidence="5 6" key="1">
    <citation type="journal article" date="2012" name="J. Bacteriol.">
        <title>Genome Sequence of Nitratireductor pacificus Type Strain pht-3B.</title>
        <authorList>
            <person name="Lai Q."/>
            <person name="Li G."/>
            <person name="Shao Z."/>
        </authorList>
    </citation>
    <scope>NUCLEOTIDE SEQUENCE [LARGE SCALE GENOMIC DNA]</scope>
    <source>
        <strain evidence="6">pht-3B</strain>
    </source>
</reference>
<dbReference type="PROSITE" id="PS00908">
    <property type="entry name" value="MR_MLE_1"/>
    <property type="match status" value="1"/>
</dbReference>
<dbReference type="EMBL" id="AMRM01000015">
    <property type="protein sequence ID" value="EKF18296.1"/>
    <property type="molecule type" value="Genomic_DNA"/>
</dbReference>
<dbReference type="SFLD" id="SFLDG00179">
    <property type="entry name" value="mandelate_racemase"/>
    <property type="match status" value="1"/>
</dbReference>
<dbReference type="PATRIC" id="fig|391937.3.peg.2902"/>
<organism evidence="5 6">
    <name type="scientific">Nitratireductor pacificus pht-3B</name>
    <dbReference type="NCBI Taxonomy" id="391937"/>
    <lineage>
        <taxon>Bacteria</taxon>
        <taxon>Pseudomonadati</taxon>
        <taxon>Pseudomonadota</taxon>
        <taxon>Alphaproteobacteria</taxon>
        <taxon>Hyphomicrobiales</taxon>
        <taxon>Phyllobacteriaceae</taxon>
        <taxon>Nitratireductor</taxon>
    </lineage>
</organism>
<dbReference type="OrthoDB" id="9775441at2"/>
<protein>
    <submittedName>
        <fullName evidence="5">Mandelate racemase/muconate lactonizing protein</fullName>
    </submittedName>
</protein>
<dbReference type="AlphaFoldDB" id="K2M7W3"/>